<reference evidence="1 2" key="1">
    <citation type="journal article" date="2018" name="Nat. Biotechnol.">
        <title>A standardized bacterial taxonomy based on genome phylogeny substantially revises the tree of life.</title>
        <authorList>
            <person name="Parks D.H."/>
            <person name="Chuvochina M."/>
            <person name="Waite D.W."/>
            <person name="Rinke C."/>
            <person name="Skarshewski A."/>
            <person name="Chaumeil P.A."/>
            <person name="Hugenholtz P."/>
        </authorList>
    </citation>
    <scope>NUCLEOTIDE SEQUENCE [LARGE SCALE GENOMIC DNA]</scope>
    <source>
        <strain evidence="1">UBA12021</strain>
    </source>
</reference>
<evidence type="ECO:0000313" key="2">
    <source>
        <dbReference type="Proteomes" id="UP000262056"/>
    </source>
</evidence>
<sequence>MTVFDRAFSYNKDLHFIKELEAGNIRIKIRITPFQAETIRMEAFKDGKKVDTYIGRNELGRHDFPIVWWIERNSKSGNNWNTLLLTWWLDTVVPEIERETLKRNMLSPSAR</sequence>
<gene>
    <name evidence="1" type="ORF">DIU24_02965</name>
</gene>
<dbReference type="AlphaFoldDB" id="A0A656PN24"/>
<evidence type="ECO:0000313" key="1">
    <source>
        <dbReference type="EMBL" id="HCQ40645.1"/>
    </source>
</evidence>
<name>A0A656PN24_UNCKA</name>
<accession>A0A656PN24</accession>
<proteinExistence type="predicted"/>
<organism evidence="1 2">
    <name type="scientific">candidate division WWE3 bacterium</name>
    <dbReference type="NCBI Taxonomy" id="2053526"/>
    <lineage>
        <taxon>Bacteria</taxon>
        <taxon>Katanobacteria</taxon>
    </lineage>
</organism>
<comment type="caution">
    <text evidence="1">The sequence shown here is derived from an EMBL/GenBank/DDBJ whole genome shotgun (WGS) entry which is preliminary data.</text>
</comment>
<dbReference type="EMBL" id="DQFB01000004">
    <property type="protein sequence ID" value="HCQ40645.1"/>
    <property type="molecule type" value="Genomic_DNA"/>
</dbReference>
<dbReference type="Proteomes" id="UP000262056">
    <property type="component" value="Unassembled WGS sequence"/>
</dbReference>
<protein>
    <submittedName>
        <fullName evidence="1">Uncharacterized protein</fullName>
    </submittedName>
</protein>